<feature type="region of interest" description="Disordered" evidence="8">
    <location>
        <begin position="292"/>
        <end position="337"/>
    </location>
</feature>
<reference evidence="11" key="2">
    <citation type="submission" date="2013-12" db="EMBL/GenBank/DDBJ databases">
        <title>Evolution of pathogenesis and genome organization in the Tremellales.</title>
        <authorList>
            <person name="Cuomo C."/>
            <person name="Litvintseva A."/>
            <person name="Heitman J."/>
            <person name="Chen Y."/>
            <person name="Sun S."/>
            <person name="Springer D."/>
            <person name="Dromer F."/>
            <person name="Young S."/>
            <person name="Zeng Q."/>
            <person name="Chapman S."/>
            <person name="Gujja S."/>
            <person name="Saif S."/>
            <person name="Birren B."/>
        </authorList>
    </citation>
    <scope>NUCLEOTIDE SEQUENCE [LARGE SCALE GENOMIC DNA]</scope>
    <source>
        <strain evidence="11">BCC8398</strain>
    </source>
</reference>
<dbReference type="GO" id="GO:0003729">
    <property type="term" value="F:mRNA binding"/>
    <property type="evidence" value="ECO:0007669"/>
    <property type="project" value="TreeGrafter"/>
</dbReference>
<dbReference type="GO" id="GO:0071011">
    <property type="term" value="C:precatalytic spliceosome"/>
    <property type="evidence" value="ECO:0007669"/>
    <property type="project" value="TreeGrafter"/>
</dbReference>
<evidence type="ECO:0000313" key="11">
    <source>
        <dbReference type="Proteomes" id="UP000092666"/>
    </source>
</evidence>
<name>A0A1B9H0F6_9TREE</name>
<keyword evidence="4 7" id="KW-0694">RNA-binding</keyword>
<feature type="compositionally biased region" description="Basic and acidic residues" evidence="8">
    <location>
        <begin position="49"/>
        <end position="58"/>
    </location>
</feature>
<evidence type="ECO:0000256" key="7">
    <source>
        <dbReference type="PROSITE-ProRule" id="PRU00176"/>
    </source>
</evidence>
<dbReference type="Gene3D" id="3.30.70.330">
    <property type="match status" value="1"/>
</dbReference>
<keyword evidence="6 10" id="KW-0687">Ribonucleoprotein</keyword>
<dbReference type="FunFam" id="3.30.70.330:FF:001585">
    <property type="entry name" value="U1 small nuclear ribonucleoprotein 70 kDa"/>
    <property type="match status" value="1"/>
</dbReference>
<dbReference type="InterPro" id="IPR034143">
    <property type="entry name" value="snRNP70_RRM"/>
</dbReference>
<feature type="compositionally biased region" description="Gly residues" evidence="8">
    <location>
        <begin position="393"/>
        <end position="416"/>
    </location>
</feature>
<dbReference type="PANTHER" id="PTHR13952:SF5">
    <property type="entry name" value="U1 SMALL NUCLEAR RIBONUCLEOPROTEIN 70 KDA"/>
    <property type="match status" value="1"/>
</dbReference>
<keyword evidence="5" id="KW-0539">Nucleus</keyword>
<evidence type="ECO:0000256" key="3">
    <source>
        <dbReference type="ARBA" id="ARBA00016996"/>
    </source>
</evidence>
<gene>
    <name evidence="10" type="ORF">I316_01330</name>
</gene>
<feature type="compositionally biased region" description="Basic and acidic residues" evidence="8">
    <location>
        <begin position="452"/>
        <end position="462"/>
    </location>
</feature>
<dbReference type="GO" id="GO:0071004">
    <property type="term" value="C:U2-type prespliceosome"/>
    <property type="evidence" value="ECO:0007669"/>
    <property type="project" value="TreeGrafter"/>
</dbReference>
<dbReference type="InterPro" id="IPR022023">
    <property type="entry name" value="U1snRNP70_N"/>
</dbReference>
<dbReference type="STRING" id="1296120.A0A1B9H0F6"/>
<evidence type="ECO:0000256" key="6">
    <source>
        <dbReference type="ARBA" id="ARBA00023274"/>
    </source>
</evidence>
<dbReference type="EMBL" id="KI669494">
    <property type="protein sequence ID" value="OCF36734.1"/>
    <property type="molecule type" value="Genomic_DNA"/>
</dbReference>
<proteinExistence type="predicted"/>
<dbReference type="GO" id="GO:0000398">
    <property type="term" value="P:mRNA splicing, via spliceosome"/>
    <property type="evidence" value="ECO:0007669"/>
    <property type="project" value="TreeGrafter"/>
</dbReference>
<evidence type="ECO:0000259" key="9">
    <source>
        <dbReference type="PROSITE" id="PS50102"/>
    </source>
</evidence>
<dbReference type="CDD" id="cd12236">
    <property type="entry name" value="RRM_snRNP70"/>
    <property type="match status" value="1"/>
</dbReference>
<feature type="region of interest" description="Disordered" evidence="8">
    <location>
        <begin position="49"/>
        <end position="115"/>
    </location>
</feature>
<dbReference type="GO" id="GO:0016607">
    <property type="term" value="C:nuclear speck"/>
    <property type="evidence" value="ECO:0007669"/>
    <property type="project" value="UniProtKB-SubCell"/>
</dbReference>
<dbReference type="InterPro" id="IPR051183">
    <property type="entry name" value="U1_U11-U12_snRNP_70-35kDa"/>
</dbReference>
<feature type="region of interest" description="Disordered" evidence="8">
    <location>
        <begin position="443"/>
        <end position="462"/>
    </location>
</feature>
<feature type="region of interest" description="Disordered" evidence="8">
    <location>
        <begin position="1"/>
        <end position="37"/>
    </location>
</feature>
<evidence type="ECO:0000256" key="4">
    <source>
        <dbReference type="ARBA" id="ARBA00022884"/>
    </source>
</evidence>
<protein>
    <recommendedName>
        <fullName evidence="3">U1 small nuclear ribonucleoprotein 70 kDa</fullName>
    </recommendedName>
</protein>
<evidence type="ECO:0000256" key="1">
    <source>
        <dbReference type="ARBA" id="ARBA00004324"/>
    </source>
</evidence>
<feature type="domain" description="RRM" evidence="9">
    <location>
        <begin position="166"/>
        <end position="243"/>
    </location>
</feature>
<reference evidence="10 11" key="1">
    <citation type="submission" date="2013-07" db="EMBL/GenBank/DDBJ databases">
        <title>The Genome Sequence of Cryptococcus heveanensis BCC8398.</title>
        <authorList>
            <consortium name="The Broad Institute Genome Sequencing Platform"/>
            <person name="Cuomo C."/>
            <person name="Litvintseva A."/>
            <person name="Chen Y."/>
            <person name="Heitman J."/>
            <person name="Sun S."/>
            <person name="Springer D."/>
            <person name="Dromer F."/>
            <person name="Young S.K."/>
            <person name="Zeng Q."/>
            <person name="Gargeya S."/>
            <person name="Fitzgerald M."/>
            <person name="Abouelleil A."/>
            <person name="Alvarado L."/>
            <person name="Berlin A.M."/>
            <person name="Chapman S.B."/>
            <person name="Dewar J."/>
            <person name="Goldberg J."/>
            <person name="Griggs A."/>
            <person name="Gujja S."/>
            <person name="Hansen M."/>
            <person name="Howarth C."/>
            <person name="Imamovic A."/>
            <person name="Larimer J."/>
            <person name="McCowan C."/>
            <person name="Murphy C."/>
            <person name="Pearson M."/>
            <person name="Priest M."/>
            <person name="Roberts A."/>
            <person name="Saif S."/>
            <person name="Shea T."/>
            <person name="Sykes S."/>
            <person name="Wortman J."/>
            <person name="Nusbaum C."/>
            <person name="Birren B."/>
        </authorList>
    </citation>
    <scope>NUCLEOTIDE SEQUENCE [LARGE SCALE GENOMIC DNA]</scope>
    <source>
        <strain evidence="10 11">BCC8398</strain>
    </source>
</reference>
<sequence length="462" mass="46968">MSHLLPPNLLRLFAPRPQPPFLKPLTKDERVRGPNKLQGVAELVTRLREEAEDAEVRQGMDAGDDQQQQDKPQTSTADEENVLEGGSKLNGAEGEDGEVKPQASDEKKAVTKGKKRDIVKEMGLIGQEAIKMKRELRKKRQEEYKKNLEKNYKPNDDPNAVGDPYKTLFISRLSKKATEVDLRREFEMYGAIERIRIVKDRKGKSKSYAFIVYERERDMKAAYKDAEGIPIHHKKILVDVERGRTVKGWKPRKLGGGLGGRPKPVNPDAAPVIPAFGAGGGFGGRGGFRGGFRGGPPRGGGFGGGRGGFGGGRGGFGGGGGGGFQDRGGFGGGGRGGFGGGGGGGGFGGRGGFQGGGGDRGYGGGAPGGYGGGGGGGGGYGGGAGGGGYGGPPGPGGGYQSNGYGQGPPGGGGGGFGKRDYDSAGAGGGGYGGGAGGGGGGYGGGGGAGGSYDDRDSKRMRY</sequence>
<dbReference type="InterPro" id="IPR035979">
    <property type="entry name" value="RBD_domain_sf"/>
</dbReference>
<dbReference type="Pfam" id="PF12220">
    <property type="entry name" value="U1snRNP70_N"/>
    <property type="match status" value="1"/>
</dbReference>
<dbReference type="Pfam" id="PF00076">
    <property type="entry name" value="RRM_1"/>
    <property type="match status" value="1"/>
</dbReference>
<evidence type="ECO:0000256" key="2">
    <source>
        <dbReference type="ARBA" id="ARBA00004642"/>
    </source>
</evidence>
<dbReference type="Proteomes" id="UP000092666">
    <property type="component" value="Unassembled WGS sequence"/>
</dbReference>
<dbReference type="InterPro" id="IPR012677">
    <property type="entry name" value="Nucleotide-bd_a/b_plait_sf"/>
</dbReference>
<comment type="subcellular location">
    <subcellularLocation>
        <location evidence="1">Nucleus speckle</location>
    </subcellularLocation>
    <subcellularLocation>
        <location evidence="2">Nucleus</location>
        <location evidence="2">Nucleoplasm</location>
    </subcellularLocation>
</comment>
<evidence type="ECO:0000256" key="5">
    <source>
        <dbReference type="ARBA" id="ARBA00023242"/>
    </source>
</evidence>
<dbReference type="AlphaFoldDB" id="A0A1B9H0F6"/>
<feature type="region of interest" description="Disordered" evidence="8">
    <location>
        <begin position="393"/>
        <end position="419"/>
    </location>
</feature>
<feature type="compositionally biased region" description="Basic and acidic residues" evidence="8">
    <location>
        <begin position="97"/>
        <end position="109"/>
    </location>
</feature>
<dbReference type="InterPro" id="IPR000504">
    <property type="entry name" value="RRM_dom"/>
</dbReference>
<dbReference type="PROSITE" id="PS50102">
    <property type="entry name" value="RRM"/>
    <property type="match status" value="1"/>
</dbReference>
<evidence type="ECO:0000313" key="10">
    <source>
        <dbReference type="EMBL" id="OCF36734.1"/>
    </source>
</evidence>
<organism evidence="10 11">
    <name type="scientific">Kwoniella heveanensis BCC8398</name>
    <dbReference type="NCBI Taxonomy" id="1296120"/>
    <lineage>
        <taxon>Eukaryota</taxon>
        <taxon>Fungi</taxon>
        <taxon>Dikarya</taxon>
        <taxon>Basidiomycota</taxon>
        <taxon>Agaricomycotina</taxon>
        <taxon>Tremellomycetes</taxon>
        <taxon>Tremellales</taxon>
        <taxon>Cryptococcaceae</taxon>
        <taxon>Kwoniella</taxon>
    </lineage>
</organism>
<evidence type="ECO:0000256" key="8">
    <source>
        <dbReference type="SAM" id="MobiDB-lite"/>
    </source>
</evidence>
<accession>A0A1B9H0F6</accession>
<dbReference type="GO" id="GO:0030619">
    <property type="term" value="F:U1 snRNA binding"/>
    <property type="evidence" value="ECO:0007669"/>
    <property type="project" value="InterPro"/>
</dbReference>
<keyword evidence="11" id="KW-1185">Reference proteome</keyword>
<dbReference type="PANTHER" id="PTHR13952">
    <property type="entry name" value="U1 SMALL NUCLEAR RIBONUCLEOPROTEIN 70 KD"/>
    <property type="match status" value="1"/>
</dbReference>
<dbReference type="GO" id="GO:0005685">
    <property type="term" value="C:U1 snRNP"/>
    <property type="evidence" value="ECO:0007669"/>
    <property type="project" value="TreeGrafter"/>
</dbReference>
<dbReference type="SUPFAM" id="SSF54928">
    <property type="entry name" value="RNA-binding domain, RBD"/>
    <property type="match status" value="1"/>
</dbReference>
<dbReference type="SMART" id="SM00360">
    <property type="entry name" value="RRM"/>
    <property type="match status" value="1"/>
</dbReference>
<dbReference type="OrthoDB" id="4207594at2759"/>